<reference evidence="3" key="1">
    <citation type="journal article" date="2023" name="Int. J. Syst. Evol. Microbiol.">
        <title>&lt;i&gt;Shewanella septentrionalis&lt;/i&gt; sp. nov. and &lt;i&gt;Shewanella holmiensis&lt;/i&gt; sp. nov., isolated from Baltic Sea water and sediments.</title>
        <authorList>
            <person name="Martin-Rodriguez A.J."/>
            <person name="Thorell K."/>
            <person name="Joffre E."/>
            <person name="Jensie-Markopoulos S."/>
            <person name="Moore E.R.B."/>
            <person name="Sjoling A."/>
        </authorList>
    </citation>
    <scope>NUCLEOTIDE SEQUENCE</scope>
    <source>
        <strain evidence="3">SP1S2-7</strain>
    </source>
</reference>
<evidence type="ECO:0000256" key="1">
    <source>
        <dbReference type="SAM" id="MobiDB-lite"/>
    </source>
</evidence>
<protein>
    <submittedName>
        <fullName evidence="3">Peptidoglycan binding protein CsiV</fullName>
    </submittedName>
</protein>
<dbReference type="Pfam" id="PF10972">
    <property type="entry name" value="CsiV"/>
    <property type="match status" value="1"/>
</dbReference>
<feature type="signal peptide" evidence="2">
    <location>
        <begin position="1"/>
        <end position="23"/>
    </location>
</feature>
<keyword evidence="2" id="KW-0732">Signal</keyword>
<proteinExistence type="predicted"/>
<gene>
    <name evidence="3" type="ORF">NE535_06365</name>
</gene>
<organism evidence="3 4">
    <name type="scientific">Shewanella holmiensis</name>
    <dbReference type="NCBI Taxonomy" id="2952222"/>
    <lineage>
        <taxon>Bacteria</taxon>
        <taxon>Pseudomonadati</taxon>
        <taxon>Pseudomonadota</taxon>
        <taxon>Gammaproteobacteria</taxon>
        <taxon>Alteromonadales</taxon>
        <taxon>Shewanellaceae</taxon>
        <taxon>Shewanella</taxon>
    </lineage>
</organism>
<dbReference type="Proteomes" id="UP001155546">
    <property type="component" value="Unassembled WGS sequence"/>
</dbReference>
<dbReference type="InterPro" id="IPR021241">
    <property type="entry name" value="CsiV"/>
</dbReference>
<dbReference type="AlphaFoldDB" id="A0A9X2WL87"/>
<accession>A0A9X2WL87</accession>
<keyword evidence="4" id="KW-1185">Reference proteome</keyword>
<name>A0A9X2WL87_9GAMM</name>
<feature type="compositionally biased region" description="Polar residues" evidence="1">
    <location>
        <begin position="324"/>
        <end position="347"/>
    </location>
</feature>
<sequence length="347" mass="39103">MLRKIVIAMTALGALSMSVQAKADSWFEVEVFIFERDSQSLEQWINTPAPQINDRAIDFITPLISTDITGVAAGLSGCTSNDWSTELTPDCNDPLTSSTVRSHPSQVPVEVAASSPQQAYLNQGPVLLAQSQSRFKDIIRTVNRERNVKPIVHLTWQQNMQSKRYAKAVRIFGGKDYSKQFDYHGQQVSNQSNNAPSNQLSMSDYSTLGNMMQTEQVNPVWELDGTINIYLSHYLYIENNLALRKPTQKLVESNRSEFNQFDAVNTQIEKTMQPFLQAIPLTQNRRVRSGEIHYFDHPQMGIVMQIRKMPQPTMVKPIDLGEPTPQSLPQSEPSQAIQSGVIQPYSQ</sequence>
<evidence type="ECO:0000256" key="2">
    <source>
        <dbReference type="SAM" id="SignalP"/>
    </source>
</evidence>
<dbReference type="RefSeq" id="WP_261297830.1">
    <property type="nucleotide sequence ID" value="NZ_JAMTCD010000006.1"/>
</dbReference>
<feature type="chain" id="PRO_5040896408" evidence="2">
    <location>
        <begin position="24"/>
        <end position="347"/>
    </location>
</feature>
<feature type="region of interest" description="Disordered" evidence="1">
    <location>
        <begin position="314"/>
        <end position="347"/>
    </location>
</feature>
<evidence type="ECO:0000313" key="4">
    <source>
        <dbReference type="Proteomes" id="UP001155546"/>
    </source>
</evidence>
<evidence type="ECO:0000313" key="3">
    <source>
        <dbReference type="EMBL" id="MCT7941422.1"/>
    </source>
</evidence>
<dbReference type="EMBL" id="JAMTCD010000006">
    <property type="protein sequence ID" value="MCT7941422.1"/>
    <property type="molecule type" value="Genomic_DNA"/>
</dbReference>
<comment type="caution">
    <text evidence="3">The sequence shown here is derived from an EMBL/GenBank/DDBJ whole genome shotgun (WGS) entry which is preliminary data.</text>
</comment>